<dbReference type="GO" id="GO:0003852">
    <property type="term" value="F:2-isopropylmalate synthase activity"/>
    <property type="evidence" value="ECO:0007669"/>
    <property type="project" value="TreeGrafter"/>
</dbReference>
<dbReference type="AlphaFoldDB" id="A2SS50"/>
<dbReference type="SUPFAM" id="SSF51569">
    <property type="entry name" value="Aldolase"/>
    <property type="match status" value="1"/>
</dbReference>
<evidence type="ECO:0000313" key="5">
    <source>
        <dbReference type="Proteomes" id="UP000000365"/>
    </source>
</evidence>
<evidence type="ECO:0000256" key="2">
    <source>
        <dbReference type="ARBA" id="ARBA00029993"/>
    </source>
</evidence>
<dbReference type="GeneID" id="4794497"/>
<keyword evidence="4" id="KW-0808">Transferase</keyword>
<dbReference type="CDD" id="cd07943">
    <property type="entry name" value="DRE_TIM_HOA"/>
    <property type="match status" value="1"/>
</dbReference>
<organism evidence="4 5">
    <name type="scientific">Methanocorpusculum labreanum (strain ATCC 43576 / DSM 4855 / Z)</name>
    <dbReference type="NCBI Taxonomy" id="410358"/>
    <lineage>
        <taxon>Archaea</taxon>
        <taxon>Methanobacteriati</taxon>
        <taxon>Methanobacteriota</taxon>
        <taxon>Stenosarchaea group</taxon>
        <taxon>Methanomicrobia</taxon>
        <taxon>Methanomicrobiales</taxon>
        <taxon>Methanocorpusculaceae</taxon>
        <taxon>Methanocorpusculum</taxon>
    </lineage>
</organism>
<dbReference type="eggNOG" id="arCOG02092">
    <property type="taxonomic scope" value="Archaea"/>
</dbReference>
<dbReference type="STRING" id="410358.Mlab_0987"/>
<dbReference type="EMBL" id="CP000559">
    <property type="protein sequence ID" value="ABN07156.1"/>
    <property type="molecule type" value="Genomic_DNA"/>
</dbReference>
<evidence type="ECO:0000256" key="1">
    <source>
        <dbReference type="ARBA" id="ARBA00003715"/>
    </source>
</evidence>
<dbReference type="InterPro" id="IPR050073">
    <property type="entry name" value="2-IPM_HCS-like"/>
</dbReference>
<dbReference type="RefSeq" id="WP_011833359.1">
    <property type="nucleotide sequence ID" value="NC_008942.1"/>
</dbReference>
<accession>A2SS50</accession>
<feature type="domain" description="Pyruvate carboxyltransferase" evidence="3">
    <location>
        <begin position="1"/>
        <end position="251"/>
    </location>
</feature>
<sequence>MEILDTTIRDGGYAVDFNFSCSDVRNISSKLEGMGIGLIEIGHGMGLNASSPKNGIAAQTDEEYMRAAGEVLTKSKFGMFCIPGIARLEDLQLAVDCGASFIRVGINADQIPLTEPYIREAKDLGLTVMTNYMKSYVLTPDEFAQNVMLSEKYGADCVYIVDSAGGMFPGEIQEYYDTIREYSSIQLGFHGHNNLGLAVANSVYCAKLGFDFIDCSLQGLGRSSGNACTEMFLAILEKNGYRTDVDLVELFSAGYDLLRPITNKDLTDPLDYVCGYAGFHTSYLNQINTCAEEFDVNPFRLIIEYSKYDQANMDYDKLCSMAMTMQKNSRLRQLDHPICPNCAS</sequence>
<comment type="function">
    <text evidence="1">Catalyzes the condensation of the acetyl group of acetyl-CoA with 3-methyl-2-oxobutanoate (2-oxoisovalerate) to form 3-carboxy-3-hydroxy-4-methylpentanoate (2-isopropylmalate).</text>
</comment>
<dbReference type="PANTHER" id="PTHR10277:SF9">
    <property type="entry name" value="2-ISOPROPYLMALATE SYNTHASE 1, CHLOROPLASTIC-RELATED"/>
    <property type="match status" value="1"/>
</dbReference>
<gene>
    <name evidence="4" type="ordered locus">Mlab_0987</name>
</gene>
<evidence type="ECO:0000313" key="4">
    <source>
        <dbReference type="EMBL" id="ABN07156.1"/>
    </source>
</evidence>
<dbReference type="OrthoDB" id="299534at2157"/>
<dbReference type="Proteomes" id="UP000000365">
    <property type="component" value="Chromosome"/>
</dbReference>
<dbReference type="HOGENOM" id="CLU_049173_0_0_2"/>
<keyword evidence="4" id="KW-0670">Pyruvate</keyword>
<dbReference type="Pfam" id="PF00682">
    <property type="entry name" value="HMGL-like"/>
    <property type="match status" value="1"/>
</dbReference>
<name>A2SS50_METLZ</name>
<protein>
    <recommendedName>
        <fullName evidence="2">Alpha-IPM synthase</fullName>
    </recommendedName>
</protein>
<keyword evidence="5" id="KW-1185">Reference proteome</keyword>
<dbReference type="InterPro" id="IPR035685">
    <property type="entry name" value="DRE_TIM_HOA"/>
</dbReference>
<dbReference type="Gene3D" id="3.20.20.70">
    <property type="entry name" value="Aldolase class I"/>
    <property type="match status" value="1"/>
</dbReference>
<proteinExistence type="predicted"/>
<dbReference type="PANTHER" id="PTHR10277">
    <property type="entry name" value="HOMOCITRATE SYNTHASE-RELATED"/>
    <property type="match status" value="1"/>
</dbReference>
<dbReference type="InterPro" id="IPR000891">
    <property type="entry name" value="PYR_CT"/>
</dbReference>
<evidence type="ECO:0000259" key="3">
    <source>
        <dbReference type="PROSITE" id="PS50991"/>
    </source>
</evidence>
<dbReference type="InterPro" id="IPR013785">
    <property type="entry name" value="Aldolase_TIM"/>
</dbReference>
<dbReference type="NCBIfam" id="NF006049">
    <property type="entry name" value="PRK08195.1"/>
    <property type="match status" value="1"/>
</dbReference>
<dbReference type="GO" id="GO:0009098">
    <property type="term" value="P:L-leucine biosynthetic process"/>
    <property type="evidence" value="ECO:0007669"/>
    <property type="project" value="TreeGrafter"/>
</dbReference>
<reference evidence="4 5" key="1">
    <citation type="journal article" date="2009" name="Stand. Genomic Sci.">
        <title>Complete genome sequence of Methanocorpusculum labreanum type strain Z.</title>
        <authorList>
            <person name="Anderson I.J."/>
            <person name="Sieprawska-Lupa M."/>
            <person name="Goltsman E."/>
            <person name="Lapidus A."/>
            <person name="Copeland A."/>
            <person name="Glavina Del Rio T."/>
            <person name="Tice H."/>
            <person name="Dalin E."/>
            <person name="Barry K."/>
            <person name="Pitluck S."/>
            <person name="Hauser L."/>
            <person name="Land M."/>
            <person name="Lucas S."/>
            <person name="Richardson P."/>
            <person name="Whitman W.B."/>
            <person name="Kyrpides N.C."/>
        </authorList>
    </citation>
    <scope>NUCLEOTIDE SEQUENCE [LARGE SCALE GENOMIC DNA]</scope>
    <source>
        <strain evidence="5">ATCC 43576 / DSM 4855 / Z</strain>
    </source>
</reference>
<dbReference type="PROSITE" id="PS50991">
    <property type="entry name" value="PYR_CT"/>
    <property type="match status" value="1"/>
</dbReference>
<dbReference type="KEGG" id="mla:Mlab_0987"/>